<comment type="subcellular location">
    <subcellularLocation>
        <location evidence="1">Membrane</location>
    </subcellularLocation>
</comment>
<keyword evidence="3 5" id="KW-1133">Transmembrane helix</keyword>
<keyword evidence="4 5" id="KW-0472">Membrane</keyword>
<dbReference type="GO" id="GO:0016020">
    <property type="term" value="C:membrane"/>
    <property type="evidence" value="ECO:0007669"/>
    <property type="project" value="UniProtKB-SubCell"/>
</dbReference>
<dbReference type="SUPFAM" id="SSF161084">
    <property type="entry name" value="MAPEG domain-like"/>
    <property type="match status" value="1"/>
</dbReference>
<keyword evidence="7" id="KW-1185">Reference proteome</keyword>
<evidence type="ECO:0008006" key="8">
    <source>
        <dbReference type="Google" id="ProtNLM"/>
    </source>
</evidence>
<dbReference type="GeneID" id="92177785"/>
<protein>
    <recommendedName>
        <fullName evidence="8">Glutathione transferase</fullName>
    </recommendedName>
</protein>
<dbReference type="EMBL" id="JBCAWK010000001">
    <property type="protein sequence ID" value="KAK8869956.1"/>
    <property type="molecule type" value="Genomic_DNA"/>
</dbReference>
<dbReference type="KEGG" id="kne:92177785"/>
<evidence type="ECO:0000256" key="5">
    <source>
        <dbReference type="SAM" id="Phobius"/>
    </source>
</evidence>
<dbReference type="InterPro" id="IPR001129">
    <property type="entry name" value="Membr-assoc_MAPEG"/>
</dbReference>
<feature type="transmembrane region" description="Helical" evidence="5">
    <location>
        <begin position="90"/>
        <end position="110"/>
    </location>
</feature>
<dbReference type="RefSeq" id="XP_066806202.1">
    <property type="nucleotide sequence ID" value="XM_066943660.1"/>
</dbReference>
<evidence type="ECO:0000256" key="3">
    <source>
        <dbReference type="ARBA" id="ARBA00022989"/>
    </source>
</evidence>
<dbReference type="Pfam" id="PF01124">
    <property type="entry name" value="MAPEG"/>
    <property type="match status" value="1"/>
</dbReference>
<dbReference type="PANTHER" id="PTHR35371">
    <property type="entry name" value="INNER MEMBRANE PROTEIN"/>
    <property type="match status" value="1"/>
</dbReference>
<dbReference type="Gene3D" id="1.20.120.550">
    <property type="entry name" value="Membrane associated eicosanoid/glutathione metabolism-like domain"/>
    <property type="match status" value="1"/>
</dbReference>
<dbReference type="Proteomes" id="UP001388673">
    <property type="component" value="Unassembled WGS sequence"/>
</dbReference>
<reference evidence="6 7" key="1">
    <citation type="journal article" date="2024" name="bioRxiv">
        <title>Comparative genomics of Cryptococcus and Kwoniella reveals pathogenesis evolution and contrasting karyotype dynamics via intercentromeric recombination or chromosome fusion.</title>
        <authorList>
            <person name="Coelho M.A."/>
            <person name="David-Palma M."/>
            <person name="Shea T."/>
            <person name="Bowers K."/>
            <person name="McGinley-Smith S."/>
            <person name="Mohammad A.W."/>
            <person name="Gnirke A."/>
            <person name="Yurkov A.M."/>
            <person name="Nowrousian M."/>
            <person name="Sun S."/>
            <person name="Cuomo C.A."/>
            <person name="Heitman J."/>
        </authorList>
    </citation>
    <scope>NUCLEOTIDE SEQUENCE [LARGE SCALE GENOMIC DNA]</scope>
    <source>
        <strain evidence="6 7">CBS 13917</strain>
    </source>
</reference>
<name>A0AAW0Z8I1_9TREE</name>
<sequence length="152" mass="17246">MTNVSYYAIPAIFLQTLVASNRGAVVRYGVRNNVSPRTTLEYMEKSGKFDKKVVNMLKRRQAAHENCTENQPIMFAAIIAGNMAGLSTTFMNTVSIAYFVLRCLYIIAYIKIDTPKMSFLRSIIYWGCNFCFLTTFVKAGNRLNESGFKLHL</sequence>
<gene>
    <name evidence="6" type="ORF">IAR55_000525</name>
</gene>
<organism evidence="6 7">
    <name type="scientific">Kwoniella newhampshirensis</name>
    <dbReference type="NCBI Taxonomy" id="1651941"/>
    <lineage>
        <taxon>Eukaryota</taxon>
        <taxon>Fungi</taxon>
        <taxon>Dikarya</taxon>
        <taxon>Basidiomycota</taxon>
        <taxon>Agaricomycotina</taxon>
        <taxon>Tremellomycetes</taxon>
        <taxon>Tremellales</taxon>
        <taxon>Cryptococcaceae</taxon>
        <taxon>Kwoniella</taxon>
    </lineage>
</organism>
<evidence type="ECO:0000313" key="6">
    <source>
        <dbReference type="EMBL" id="KAK8869956.1"/>
    </source>
</evidence>
<comment type="caution">
    <text evidence="6">The sequence shown here is derived from an EMBL/GenBank/DDBJ whole genome shotgun (WGS) entry which is preliminary data.</text>
</comment>
<proteinExistence type="predicted"/>
<keyword evidence="2 5" id="KW-0812">Transmembrane</keyword>
<feature type="transmembrane region" description="Helical" evidence="5">
    <location>
        <begin position="122"/>
        <end position="140"/>
    </location>
</feature>
<accession>A0AAW0Z8I1</accession>
<dbReference type="InterPro" id="IPR023352">
    <property type="entry name" value="MAPEG-like_dom_sf"/>
</dbReference>
<evidence type="ECO:0000313" key="7">
    <source>
        <dbReference type="Proteomes" id="UP001388673"/>
    </source>
</evidence>
<dbReference type="PANTHER" id="PTHR35371:SF1">
    <property type="entry name" value="BLR7753 PROTEIN"/>
    <property type="match status" value="1"/>
</dbReference>
<evidence type="ECO:0000256" key="1">
    <source>
        <dbReference type="ARBA" id="ARBA00004370"/>
    </source>
</evidence>
<evidence type="ECO:0000256" key="4">
    <source>
        <dbReference type="ARBA" id="ARBA00023136"/>
    </source>
</evidence>
<dbReference type="AlphaFoldDB" id="A0AAW0Z8I1"/>
<evidence type="ECO:0000256" key="2">
    <source>
        <dbReference type="ARBA" id="ARBA00022692"/>
    </source>
</evidence>